<dbReference type="Proteomes" id="UP000053593">
    <property type="component" value="Unassembled WGS sequence"/>
</dbReference>
<evidence type="ECO:0000313" key="2">
    <source>
        <dbReference type="EMBL" id="KIK54128.1"/>
    </source>
</evidence>
<sequence length="124" mass="14384">MDHTYMSQCAMAIFETMLLPYWVRTNGAPRVAIGSNNCVCRWYTVYCFSFGFSRGHKGWVSRWRMLNPFPLCICAVVLSSGLALLVIAEHFGLYSLLTRWTDVSMDTVPTLHLNYYIFFIIFFI</sequence>
<keyword evidence="1" id="KW-0812">Transmembrane</keyword>
<dbReference type="AlphaFoldDB" id="A0A0D0CGQ4"/>
<name>A0A0D0CGQ4_9AGAR</name>
<gene>
    <name evidence="2" type="ORF">GYMLUDRAFT_917099</name>
</gene>
<evidence type="ECO:0000313" key="3">
    <source>
        <dbReference type="Proteomes" id="UP000053593"/>
    </source>
</evidence>
<organism evidence="2 3">
    <name type="scientific">Collybiopsis luxurians FD-317 M1</name>
    <dbReference type="NCBI Taxonomy" id="944289"/>
    <lineage>
        <taxon>Eukaryota</taxon>
        <taxon>Fungi</taxon>
        <taxon>Dikarya</taxon>
        <taxon>Basidiomycota</taxon>
        <taxon>Agaricomycotina</taxon>
        <taxon>Agaricomycetes</taxon>
        <taxon>Agaricomycetidae</taxon>
        <taxon>Agaricales</taxon>
        <taxon>Marasmiineae</taxon>
        <taxon>Omphalotaceae</taxon>
        <taxon>Collybiopsis</taxon>
        <taxon>Collybiopsis luxurians</taxon>
    </lineage>
</organism>
<feature type="transmembrane region" description="Helical" evidence="1">
    <location>
        <begin position="107"/>
        <end position="123"/>
    </location>
</feature>
<protein>
    <submittedName>
        <fullName evidence="2">Uncharacterized protein</fullName>
    </submittedName>
</protein>
<dbReference type="HOGENOM" id="CLU_2004198_0_0_1"/>
<dbReference type="EMBL" id="KN834819">
    <property type="protein sequence ID" value="KIK54128.1"/>
    <property type="molecule type" value="Genomic_DNA"/>
</dbReference>
<evidence type="ECO:0000256" key="1">
    <source>
        <dbReference type="SAM" id="Phobius"/>
    </source>
</evidence>
<keyword evidence="3" id="KW-1185">Reference proteome</keyword>
<proteinExistence type="predicted"/>
<reference evidence="2 3" key="1">
    <citation type="submission" date="2014-04" db="EMBL/GenBank/DDBJ databases">
        <title>Evolutionary Origins and Diversification of the Mycorrhizal Mutualists.</title>
        <authorList>
            <consortium name="DOE Joint Genome Institute"/>
            <consortium name="Mycorrhizal Genomics Consortium"/>
            <person name="Kohler A."/>
            <person name="Kuo A."/>
            <person name="Nagy L.G."/>
            <person name="Floudas D."/>
            <person name="Copeland A."/>
            <person name="Barry K.W."/>
            <person name="Cichocki N."/>
            <person name="Veneault-Fourrey C."/>
            <person name="LaButti K."/>
            <person name="Lindquist E.A."/>
            <person name="Lipzen A."/>
            <person name="Lundell T."/>
            <person name="Morin E."/>
            <person name="Murat C."/>
            <person name="Riley R."/>
            <person name="Ohm R."/>
            <person name="Sun H."/>
            <person name="Tunlid A."/>
            <person name="Henrissat B."/>
            <person name="Grigoriev I.V."/>
            <person name="Hibbett D.S."/>
            <person name="Martin F."/>
        </authorList>
    </citation>
    <scope>NUCLEOTIDE SEQUENCE [LARGE SCALE GENOMIC DNA]</scope>
    <source>
        <strain evidence="2 3">FD-317 M1</strain>
    </source>
</reference>
<keyword evidence="1" id="KW-0472">Membrane</keyword>
<accession>A0A0D0CGQ4</accession>
<feature type="transmembrane region" description="Helical" evidence="1">
    <location>
        <begin position="66"/>
        <end position="87"/>
    </location>
</feature>
<keyword evidence="1" id="KW-1133">Transmembrane helix</keyword>